<proteinExistence type="predicted"/>
<evidence type="ECO:0000313" key="2">
    <source>
        <dbReference type="EMBL" id="SFL69031.1"/>
    </source>
</evidence>
<sequence>MPRPRLNERQLDVLRRICHGPQVTSADSDLAVTVYALRHRKLVTTTWANGRWTAAATHAGLQYLAENDTTNPRPTAPGTASPQAPDPTENDATRLITTIRQTGGTLRITDPSAAERARLRRLLHTARAEHLVPDGHHLQYTGRDKGDMIITLKPGPPPARDTPQTAPIAVPADLLTIRLHPAARDAPLPVCPNCRSRARRILHALCLAAQQQGHTASAPAPTSSASLVITAGEHAFPLSFAEGSHEVPDTEGVKYSWQRVTARTTRPSHQLQLSLEHSYAHPGRRYRWGDRQRWRLEDKLPDILREVAHRAHTEHERQLARQRAEDETRQRWLAAMEQARTDFIETHRLKALRAQVHAWQEATAIRDYCQALEDHQSGTTTPETVEQWITWARAYAESIDPLPRNPVLPPDPEVTPQDLRPYLHGWSPYEPKRR</sequence>
<dbReference type="EMBL" id="FOSG01000024">
    <property type="protein sequence ID" value="SFL69031.1"/>
    <property type="molecule type" value="Genomic_DNA"/>
</dbReference>
<dbReference type="RefSeq" id="WP_093852006.1">
    <property type="nucleotide sequence ID" value="NZ_FOSG01000024.1"/>
</dbReference>
<feature type="region of interest" description="Disordered" evidence="1">
    <location>
        <begin position="402"/>
        <end position="434"/>
    </location>
</feature>
<accession>A0A1I4JRT5</accession>
<keyword evidence="3" id="KW-1185">Reference proteome</keyword>
<evidence type="ECO:0000313" key="3">
    <source>
        <dbReference type="Proteomes" id="UP000198928"/>
    </source>
</evidence>
<dbReference type="Proteomes" id="UP000198928">
    <property type="component" value="Unassembled WGS sequence"/>
</dbReference>
<name>A0A1I4JRT5_9ACTN</name>
<evidence type="ECO:0000256" key="1">
    <source>
        <dbReference type="SAM" id="MobiDB-lite"/>
    </source>
</evidence>
<dbReference type="AlphaFoldDB" id="A0A1I4JRT5"/>
<reference evidence="3" key="1">
    <citation type="submission" date="2016-10" db="EMBL/GenBank/DDBJ databases">
        <authorList>
            <person name="Varghese N."/>
            <person name="Submissions S."/>
        </authorList>
    </citation>
    <scope>NUCLEOTIDE SEQUENCE [LARGE SCALE GENOMIC DNA]</scope>
    <source>
        <strain evidence="3">PL19</strain>
    </source>
</reference>
<organism evidence="2 3">
    <name type="scientific">Streptomyces pini</name>
    <dbReference type="NCBI Taxonomy" id="1520580"/>
    <lineage>
        <taxon>Bacteria</taxon>
        <taxon>Bacillati</taxon>
        <taxon>Actinomycetota</taxon>
        <taxon>Actinomycetes</taxon>
        <taxon>Kitasatosporales</taxon>
        <taxon>Streptomycetaceae</taxon>
        <taxon>Streptomyces</taxon>
    </lineage>
</organism>
<dbReference type="OrthoDB" id="3989267at2"/>
<feature type="compositionally biased region" description="Polar residues" evidence="1">
    <location>
        <begin position="67"/>
        <end position="82"/>
    </location>
</feature>
<gene>
    <name evidence="2" type="ORF">SAMN05192584_12455</name>
</gene>
<protein>
    <submittedName>
        <fullName evidence="2">Uncharacterized protein</fullName>
    </submittedName>
</protein>
<feature type="region of interest" description="Disordered" evidence="1">
    <location>
        <begin position="67"/>
        <end position="90"/>
    </location>
</feature>
<feature type="compositionally biased region" description="Pro residues" evidence="1">
    <location>
        <begin position="403"/>
        <end position="413"/>
    </location>
</feature>